<dbReference type="PANTHER" id="PTHR42829:SF2">
    <property type="entry name" value="NADH-UBIQUINONE OXIDOREDUCTASE CHAIN 5"/>
    <property type="match status" value="1"/>
</dbReference>
<evidence type="ECO:0000256" key="1">
    <source>
        <dbReference type="ARBA" id="ARBA00004448"/>
    </source>
</evidence>
<keyword evidence="12 16" id="KW-0830">Ubiquinone</keyword>
<feature type="transmembrane region" description="Helical" evidence="16">
    <location>
        <begin position="594"/>
        <end position="611"/>
    </location>
</feature>
<feature type="transmembrane region" description="Helical" evidence="16">
    <location>
        <begin position="492"/>
        <end position="511"/>
    </location>
</feature>
<dbReference type="GO" id="GO:0015990">
    <property type="term" value="P:electron transport coupled proton transport"/>
    <property type="evidence" value="ECO:0007669"/>
    <property type="project" value="TreeGrafter"/>
</dbReference>
<feature type="transmembrane region" description="Helical" evidence="16">
    <location>
        <begin position="6"/>
        <end position="24"/>
    </location>
</feature>
<dbReference type="EMBL" id="KY078221">
    <property type="protein sequence ID" value="AQY15673.1"/>
    <property type="molecule type" value="Genomic_DNA"/>
</dbReference>
<evidence type="ECO:0000256" key="4">
    <source>
        <dbReference type="ARBA" id="ARBA00022448"/>
    </source>
</evidence>
<feature type="transmembrane region" description="Helical" evidence="16">
    <location>
        <begin position="247"/>
        <end position="267"/>
    </location>
</feature>
<keyword evidence="7" id="KW-0999">Mitochondrion inner membrane</keyword>
<feature type="transmembrane region" description="Helical" evidence="16">
    <location>
        <begin position="177"/>
        <end position="195"/>
    </location>
</feature>
<evidence type="ECO:0000256" key="14">
    <source>
        <dbReference type="ARBA" id="ARBA00023136"/>
    </source>
</evidence>
<dbReference type="InterPro" id="IPR018393">
    <property type="entry name" value="NADHpl_OxRdtase_5_subgr"/>
</dbReference>
<dbReference type="PRINTS" id="PR01434">
    <property type="entry name" value="NADHDHGNASE5"/>
</dbReference>
<keyword evidence="6 16" id="KW-0812">Transmembrane</keyword>
<keyword evidence="14 16" id="KW-0472">Membrane</keyword>
<dbReference type="Pfam" id="PF06455">
    <property type="entry name" value="NADH5_C"/>
    <property type="match status" value="1"/>
</dbReference>
<evidence type="ECO:0000256" key="2">
    <source>
        <dbReference type="ARBA" id="ARBA00012944"/>
    </source>
</evidence>
<feature type="domain" description="NADH-Ubiquinone oxidoreductase (complex I) chain 5 N-terminal" evidence="18">
    <location>
        <begin position="73"/>
        <end position="123"/>
    </location>
</feature>
<keyword evidence="4 16" id="KW-0813">Transport</keyword>
<dbReference type="InterPro" id="IPR001516">
    <property type="entry name" value="Proton_antipo_N"/>
</dbReference>
<evidence type="ECO:0000256" key="11">
    <source>
        <dbReference type="ARBA" id="ARBA00023027"/>
    </source>
</evidence>
<comment type="catalytic activity">
    <reaction evidence="15 16">
        <text>a ubiquinone + NADH + 5 H(+)(in) = a ubiquinol + NAD(+) + 4 H(+)(out)</text>
        <dbReference type="Rhea" id="RHEA:29091"/>
        <dbReference type="Rhea" id="RHEA-COMP:9565"/>
        <dbReference type="Rhea" id="RHEA-COMP:9566"/>
        <dbReference type="ChEBI" id="CHEBI:15378"/>
        <dbReference type="ChEBI" id="CHEBI:16389"/>
        <dbReference type="ChEBI" id="CHEBI:17976"/>
        <dbReference type="ChEBI" id="CHEBI:57540"/>
        <dbReference type="ChEBI" id="CHEBI:57945"/>
        <dbReference type="EC" id="7.1.1.2"/>
    </reaction>
</comment>
<dbReference type="EC" id="7.1.1.2" evidence="2 16"/>
<feature type="transmembrane region" description="Helical" evidence="16">
    <location>
        <begin position="90"/>
        <end position="110"/>
    </location>
</feature>
<proteinExistence type="inferred from homology"/>
<evidence type="ECO:0000256" key="13">
    <source>
        <dbReference type="ARBA" id="ARBA00023128"/>
    </source>
</evidence>
<dbReference type="Pfam" id="PF00662">
    <property type="entry name" value="Proton_antipo_N"/>
    <property type="match status" value="1"/>
</dbReference>
<feature type="domain" description="NADH dehydrogenase subunit 5 C-terminal" evidence="19">
    <location>
        <begin position="428"/>
        <end position="609"/>
    </location>
</feature>
<geneLocation type="mitochondrion" evidence="20"/>
<sequence>MHPTTLILSSTLLMIFALLIYPLMTTLSPSPRQENWAITNVKTAVKLAFLVSLIPLFIFLDQGTETIVTNWQWMNTSAFDVNLSFKFDHYSIIFTPIALYVTWSILEFASWYMHADPNMNRFFKYLLLFLVAMIVLVTANNMFQLFIGWEGVGIMSFLLIGWWYGRADANTAAMQAVVYNRVGDIGLILSMAWFATNLNSWEIQQMFASSKDLDLTMPLMGLILAATGKSAQFGLHPWLPSAMEGPTPVSALLHSSTMVVAGIFLLIRLHPLMEDNQTALTTCLCLGALTTLFTATCALTQNDIKKIVAFSTSSQLGLMMVTIGLNQPQLAFLHICTHAFFKAMLFLCSGSIIHSLNDEQDIRKMGGMHNLTPFTSSCLTIGSLALTGTPFLAGFFSKDAIIEALNTSHLNAWALTLTLLATSFTAVYSLRVVFFVSMGHPRFTALSPINENNPAVINPIKRLAWGSIVAGLLITSNFLPSKTPVMTMPLTLKLAALLVTILGLLVALELASLTNKQFKTTPNLVLHNFSNMLGFFPAIIHRLTPKLNLTLGQAIASQLVDQTWFEKVGPKSIISTHLPMITATSNIQQGMIKTYLTLFFLSTALALLLTLT</sequence>
<evidence type="ECO:0000256" key="10">
    <source>
        <dbReference type="ARBA" id="ARBA00022989"/>
    </source>
</evidence>
<evidence type="ECO:0000259" key="19">
    <source>
        <dbReference type="Pfam" id="PF06455"/>
    </source>
</evidence>
<dbReference type="AlphaFoldDB" id="A0A1U9VYG6"/>
<feature type="transmembrane region" description="Helical" evidence="16">
    <location>
        <begin position="307"/>
        <end position="325"/>
    </location>
</feature>
<dbReference type="CTD" id="4540"/>
<comment type="subcellular location">
    <subcellularLocation>
        <location evidence="1">Mitochondrion inner membrane</location>
        <topology evidence="1">Multi-pass membrane protein</topology>
    </subcellularLocation>
</comment>
<gene>
    <name evidence="20" type="primary">ND5</name>
</gene>
<feature type="transmembrane region" description="Helical" evidence="16">
    <location>
        <begin position="145"/>
        <end position="165"/>
    </location>
</feature>
<dbReference type="GO" id="GO:0042773">
    <property type="term" value="P:ATP synthesis coupled electron transport"/>
    <property type="evidence" value="ECO:0007669"/>
    <property type="project" value="InterPro"/>
</dbReference>
<evidence type="ECO:0000256" key="7">
    <source>
        <dbReference type="ARBA" id="ARBA00022792"/>
    </source>
</evidence>
<feature type="domain" description="NADH:quinone oxidoreductase/Mrp antiporter transmembrane" evidence="17">
    <location>
        <begin position="139"/>
        <end position="420"/>
    </location>
</feature>
<feature type="transmembrane region" description="Helical" evidence="16">
    <location>
        <begin position="215"/>
        <end position="235"/>
    </location>
</feature>
<dbReference type="InterPro" id="IPR003945">
    <property type="entry name" value="NU5C-like"/>
</dbReference>
<evidence type="ECO:0000256" key="8">
    <source>
        <dbReference type="ARBA" id="ARBA00022967"/>
    </source>
</evidence>
<feature type="transmembrane region" description="Helical" evidence="16">
    <location>
        <begin position="374"/>
        <end position="393"/>
    </location>
</feature>
<feature type="transmembrane region" description="Helical" evidence="16">
    <location>
        <begin position="44"/>
        <end position="60"/>
    </location>
</feature>
<comment type="similarity">
    <text evidence="16">Belongs to the complex I subunit 5 family.</text>
</comment>
<keyword evidence="13 16" id="KW-0496">Mitochondrion</keyword>
<evidence type="ECO:0000256" key="15">
    <source>
        <dbReference type="ARBA" id="ARBA00049551"/>
    </source>
</evidence>
<name>A0A1U9VYG6_9TELE</name>
<keyword evidence="8" id="KW-1278">Translocase</keyword>
<evidence type="ECO:0000256" key="6">
    <source>
        <dbReference type="ARBA" id="ARBA00022692"/>
    </source>
</evidence>
<dbReference type="GeneID" id="32229244"/>
<evidence type="ECO:0000259" key="18">
    <source>
        <dbReference type="Pfam" id="PF00662"/>
    </source>
</evidence>
<dbReference type="GO" id="GO:0003954">
    <property type="term" value="F:NADH dehydrogenase activity"/>
    <property type="evidence" value="ECO:0007669"/>
    <property type="project" value="TreeGrafter"/>
</dbReference>
<dbReference type="NCBIfam" id="TIGR01974">
    <property type="entry name" value="NDH_I_L"/>
    <property type="match status" value="1"/>
</dbReference>
<dbReference type="InterPro" id="IPR001750">
    <property type="entry name" value="ND/Mrp_TM"/>
</dbReference>
<evidence type="ECO:0000256" key="12">
    <source>
        <dbReference type="ARBA" id="ARBA00023075"/>
    </source>
</evidence>
<dbReference type="Pfam" id="PF00361">
    <property type="entry name" value="Proton_antipo_M"/>
    <property type="match status" value="1"/>
</dbReference>
<dbReference type="GO" id="GO:0008137">
    <property type="term" value="F:NADH dehydrogenase (ubiquinone) activity"/>
    <property type="evidence" value="ECO:0007669"/>
    <property type="project" value="UniProtKB-EC"/>
</dbReference>
<accession>A0A1U9VYG6</accession>
<reference evidence="20" key="1">
    <citation type="submission" date="2016-11" db="EMBL/GenBank/DDBJ databases">
        <title>Complete mitochondrial genome of Amur graylings (Salmonidae: Thymallinae).</title>
        <authorList>
            <person name="Semenchenko A.A."/>
            <person name="Velyaev O.A."/>
            <person name="Galaktionov N.K."/>
        </authorList>
    </citation>
    <scope>NUCLEOTIDE SEQUENCE</scope>
    <source>
        <strain evidence="20">TBL-B1</strain>
    </source>
</reference>
<feature type="transmembrane region" description="Helical" evidence="16">
    <location>
        <begin position="331"/>
        <end position="353"/>
    </location>
</feature>
<keyword evidence="9" id="KW-0249">Electron transport</keyword>
<dbReference type="PANTHER" id="PTHR42829">
    <property type="entry name" value="NADH-UBIQUINONE OXIDOREDUCTASE CHAIN 5"/>
    <property type="match status" value="1"/>
</dbReference>
<keyword evidence="5" id="KW-0679">Respiratory chain</keyword>
<evidence type="ECO:0000256" key="16">
    <source>
        <dbReference type="RuleBase" id="RU003404"/>
    </source>
</evidence>
<evidence type="ECO:0000313" key="20">
    <source>
        <dbReference type="EMBL" id="AQY15673.1"/>
    </source>
</evidence>
<evidence type="ECO:0000256" key="9">
    <source>
        <dbReference type="ARBA" id="ARBA00022982"/>
    </source>
</evidence>
<keyword evidence="10 16" id="KW-1133">Transmembrane helix</keyword>
<feature type="transmembrane region" description="Helical" evidence="16">
    <location>
        <begin position="413"/>
        <end position="434"/>
    </location>
</feature>
<feature type="transmembrane region" description="Helical" evidence="16">
    <location>
        <begin position="279"/>
        <end position="300"/>
    </location>
</feature>
<protein>
    <recommendedName>
        <fullName evidence="3 16">NADH-ubiquinone oxidoreductase chain 5</fullName>
        <ecNumber evidence="2 16">7.1.1.2</ecNumber>
    </recommendedName>
</protein>
<feature type="transmembrane region" description="Helical" evidence="16">
    <location>
        <begin position="122"/>
        <end position="139"/>
    </location>
</feature>
<evidence type="ECO:0000259" key="17">
    <source>
        <dbReference type="Pfam" id="PF00361"/>
    </source>
</evidence>
<keyword evidence="11 16" id="KW-0520">NAD</keyword>
<dbReference type="RefSeq" id="YP_009353604.1">
    <property type="nucleotide sequence ID" value="NC_034294.1"/>
</dbReference>
<dbReference type="InterPro" id="IPR010934">
    <property type="entry name" value="NADH_DH_su5_C"/>
</dbReference>
<evidence type="ECO:0000256" key="3">
    <source>
        <dbReference type="ARBA" id="ARBA00021096"/>
    </source>
</evidence>
<organism evidence="20">
    <name type="scientific">Thymallus baicalolenensis</name>
    <dbReference type="NCBI Taxonomy" id="1854753"/>
    <lineage>
        <taxon>Eukaryota</taxon>
        <taxon>Metazoa</taxon>
        <taxon>Chordata</taxon>
        <taxon>Craniata</taxon>
        <taxon>Vertebrata</taxon>
        <taxon>Euteleostomi</taxon>
        <taxon>Actinopterygii</taxon>
        <taxon>Neopterygii</taxon>
        <taxon>Teleostei</taxon>
        <taxon>Protacanthopterygii</taxon>
        <taxon>Salmoniformes</taxon>
        <taxon>Salmonidae</taxon>
        <taxon>Thymallinae</taxon>
        <taxon>Thymallus</taxon>
    </lineage>
</organism>
<evidence type="ECO:0000256" key="5">
    <source>
        <dbReference type="ARBA" id="ARBA00022660"/>
    </source>
</evidence>
<comment type="function">
    <text evidence="16">Core subunit of the mitochondrial membrane respiratory chain NADH dehydrogenase (Complex I) which catalyzes electron transfer from NADH through the respiratory chain, using ubiquinone as an electron acceptor. Essential for the catalytic activity and assembly of complex I.</text>
</comment>
<feature type="transmembrane region" description="Helical" evidence="16">
    <location>
        <begin position="463"/>
        <end position="480"/>
    </location>
</feature>
<dbReference type="GO" id="GO:0005743">
    <property type="term" value="C:mitochondrial inner membrane"/>
    <property type="evidence" value="ECO:0007669"/>
    <property type="project" value="UniProtKB-SubCell"/>
</dbReference>